<evidence type="ECO:0000313" key="3">
    <source>
        <dbReference type="Proteomes" id="UP000476030"/>
    </source>
</evidence>
<dbReference type="PANTHER" id="PTHR43300">
    <property type="entry name" value="ACETYLTRANSFERASE"/>
    <property type="match status" value="1"/>
</dbReference>
<proteinExistence type="inferred from homology"/>
<evidence type="ECO:0000313" key="2">
    <source>
        <dbReference type="EMBL" id="MZR29710.1"/>
    </source>
</evidence>
<sequence>MKDRFSAEKIEWAQLRHDQSLSPLSSLILRAYKYRALRRICLSLCDRLEGNFFYSQTRRKIMKQYYGVSVGRYSYGPCLDPGVFPSGSVIGAYCSFGSDLMVFRRNHPAETLTQHPFFYNRYLNIVDQDTIQLDQDNPLIIGNDVWIGSRTTILPGCRRIGDGAIIGANSVVTKDVDDFAIVAGNPAKEFRRRFTPEVAELVKKSEWWDLSLPELMKANDLLLEPVTKEGISLFIQNLDKVDKNIVPEVELPTDESEKAGI</sequence>
<accession>A0A6L8W5P8</accession>
<organism evidence="2 3">
    <name type="scientific">Sneathiella litorea</name>
    <dbReference type="NCBI Taxonomy" id="2606216"/>
    <lineage>
        <taxon>Bacteria</taxon>
        <taxon>Pseudomonadati</taxon>
        <taxon>Pseudomonadota</taxon>
        <taxon>Alphaproteobacteria</taxon>
        <taxon>Sneathiellales</taxon>
        <taxon>Sneathiellaceae</taxon>
        <taxon>Sneathiella</taxon>
    </lineage>
</organism>
<keyword evidence="2" id="KW-0808">Transferase</keyword>
<keyword evidence="3" id="KW-1185">Reference proteome</keyword>
<comment type="caution">
    <text evidence="2">The sequence shown here is derived from an EMBL/GenBank/DDBJ whole genome shotgun (WGS) entry which is preliminary data.</text>
</comment>
<dbReference type="CDD" id="cd03349">
    <property type="entry name" value="LbH_XAT"/>
    <property type="match status" value="1"/>
</dbReference>
<evidence type="ECO:0000256" key="1">
    <source>
        <dbReference type="ARBA" id="ARBA00007274"/>
    </source>
</evidence>
<dbReference type="EMBL" id="WTUW01000001">
    <property type="protein sequence ID" value="MZR29710.1"/>
    <property type="molecule type" value="Genomic_DNA"/>
</dbReference>
<name>A0A6L8W5P8_9PROT</name>
<dbReference type="AlphaFoldDB" id="A0A6L8W5P8"/>
<dbReference type="InterPro" id="IPR011004">
    <property type="entry name" value="Trimer_LpxA-like_sf"/>
</dbReference>
<dbReference type="Gene3D" id="2.160.10.10">
    <property type="entry name" value="Hexapeptide repeat proteins"/>
    <property type="match status" value="1"/>
</dbReference>
<reference evidence="2 3" key="1">
    <citation type="submission" date="2019-12" db="EMBL/GenBank/DDBJ databases">
        <title>Snethiella sp. nov. sp. isolated from sea sand.</title>
        <authorList>
            <person name="Kim J."/>
            <person name="Jeong S.E."/>
            <person name="Jung H.S."/>
            <person name="Jeon C.O."/>
        </authorList>
    </citation>
    <scope>NUCLEOTIDE SEQUENCE [LARGE SCALE GENOMIC DNA]</scope>
    <source>
        <strain evidence="2 3">DP05</strain>
    </source>
</reference>
<dbReference type="InterPro" id="IPR050179">
    <property type="entry name" value="Trans_hexapeptide_repeat"/>
</dbReference>
<dbReference type="RefSeq" id="WP_161314172.1">
    <property type="nucleotide sequence ID" value="NZ_WTUW01000001.1"/>
</dbReference>
<dbReference type="Pfam" id="PF00132">
    <property type="entry name" value="Hexapep"/>
    <property type="match status" value="1"/>
</dbReference>
<dbReference type="PANTHER" id="PTHR43300:SF11">
    <property type="entry name" value="ACETYLTRANSFERASE RV3034C-RELATED"/>
    <property type="match status" value="1"/>
</dbReference>
<comment type="similarity">
    <text evidence="1">Belongs to the transferase hexapeptide repeat family.</text>
</comment>
<dbReference type="GO" id="GO:0016740">
    <property type="term" value="F:transferase activity"/>
    <property type="evidence" value="ECO:0007669"/>
    <property type="project" value="UniProtKB-KW"/>
</dbReference>
<gene>
    <name evidence="2" type="ORF">GQE98_03585</name>
</gene>
<protein>
    <submittedName>
        <fullName evidence="2">Antibiotic acetyltransferase</fullName>
    </submittedName>
</protein>
<dbReference type="SUPFAM" id="SSF51161">
    <property type="entry name" value="Trimeric LpxA-like enzymes"/>
    <property type="match status" value="1"/>
</dbReference>
<dbReference type="Proteomes" id="UP000476030">
    <property type="component" value="Unassembled WGS sequence"/>
</dbReference>
<dbReference type="InterPro" id="IPR001451">
    <property type="entry name" value="Hexapep"/>
</dbReference>